<feature type="domain" description="Apple" evidence="1">
    <location>
        <begin position="11"/>
        <end position="94"/>
    </location>
</feature>
<comment type="caution">
    <text evidence="2">The sequence shown here is derived from an EMBL/GenBank/DDBJ whole genome shotgun (WGS) entry which is preliminary data.</text>
</comment>
<dbReference type="Pfam" id="PF00024">
    <property type="entry name" value="PAN_1"/>
    <property type="match status" value="1"/>
</dbReference>
<dbReference type="PROSITE" id="PS50948">
    <property type="entry name" value="PAN"/>
    <property type="match status" value="1"/>
</dbReference>
<protein>
    <submittedName>
        <fullName evidence="2">PAN domain protein</fullName>
    </submittedName>
</protein>
<sequence>MIYVRPLEKFCTVENKLIETSLISDGLIEQWSLASLEMCISACFMRRAGIPCESVVFDSQEDHNCKLLDSSFLQTSSAHHGSSSQSDVYVIHSCDKALISTYNFIDYSKCYVIIILMLALFNNNKKWYNAIKSS</sequence>
<dbReference type="InterPro" id="IPR003609">
    <property type="entry name" value="Pan_app"/>
</dbReference>
<dbReference type="SUPFAM" id="SSF57414">
    <property type="entry name" value="Hairpin loop containing domain-like"/>
    <property type="match status" value="1"/>
</dbReference>
<evidence type="ECO:0000259" key="1">
    <source>
        <dbReference type="PROSITE" id="PS50948"/>
    </source>
</evidence>
<evidence type="ECO:0000313" key="3">
    <source>
        <dbReference type="Proteomes" id="UP000243006"/>
    </source>
</evidence>
<reference evidence="2 3" key="1">
    <citation type="submission" date="2015-04" db="EMBL/GenBank/DDBJ databases">
        <title>Draft genome of the roundworm Trichinella nativa.</title>
        <authorList>
            <person name="Mitreva M."/>
        </authorList>
    </citation>
    <scope>NUCLEOTIDE SEQUENCE [LARGE SCALE GENOMIC DNA]</scope>
    <source>
        <strain evidence="2 3">ISS45</strain>
    </source>
</reference>
<organism evidence="2 3">
    <name type="scientific">Trichinella nativa</name>
    <dbReference type="NCBI Taxonomy" id="6335"/>
    <lineage>
        <taxon>Eukaryota</taxon>
        <taxon>Metazoa</taxon>
        <taxon>Ecdysozoa</taxon>
        <taxon>Nematoda</taxon>
        <taxon>Enoplea</taxon>
        <taxon>Dorylaimia</taxon>
        <taxon>Trichinellida</taxon>
        <taxon>Trichinellidae</taxon>
        <taxon>Trichinella</taxon>
    </lineage>
</organism>
<name>A0A1Y3E9F8_9BILA</name>
<evidence type="ECO:0000313" key="2">
    <source>
        <dbReference type="EMBL" id="OUC41752.1"/>
    </source>
</evidence>
<accession>A0A1Y3E9F8</accession>
<dbReference type="AlphaFoldDB" id="A0A1Y3E9F8"/>
<proteinExistence type="predicted"/>
<dbReference type="Proteomes" id="UP000243006">
    <property type="component" value="Unassembled WGS sequence"/>
</dbReference>
<dbReference type="EMBL" id="LVZM01019796">
    <property type="protein sequence ID" value="OUC41752.1"/>
    <property type="molecule type" value="Genomic_DNA"/>
</dbReference>
<gene>
    <name evidence="2" type="ORF">D917_00372</name>
</gene>